<comment type="subcellular location">
    <subcellularLocation>
        <location evidence="1">Membrane</location>
        <topology evidence="1">Multi-pass membrane protein</topology>
    </subcellularLocation>
</comment>
<keyword evidence="6" id="KW-0067">ATP-binding</keyword>
<dbReference type="PROSITE" id="PS50893">
    <property type="entry name" value="ABC_TRANSPORTER_2"/>
    <property type="match status" value="1"/>
</dbReference>
<keyword evidence="4" id="KW-0812">Transmembrane</keyword>
<dbReference type="AlphaFoldDB" id="A0A7R8ZB93"/>
<evidence type="ECO:0000313" key="11">
    <source>
        <dbReference type="EMBL" id="CAD7203185.1"/>
    </source>
</evidence>
<dbReference type="InterPro" id="IPR003439">
    <property type="entry name" value="ABC_transporter-like_ATP-bd"/>
</dbReference>
<dbReference type="GO" id="GO:0030659">
    <property type="term" value="C:cytoplasmic vesicle membrane"/>
    <property type="evidence" value="ECO:0007669"/>
    <property type="project" value="TreeGrafter"/>
</dbReference>
<dbReference type="InterPro" id="IPR027417">
    <property type="entry name" value="P-loop_NTPase"/>
</dbReference>
<evidence type="ECO:0000259" key="10">
    <source>
        <dbReference type="PROSITE" id="PS50893"/>
    </source>
</evidence>
<dbReference type="CDD" id="cd03213">
    <property type="entry name" value="ABCG_EPDR"/>
    <property type="match status" value="1"/>
</dbReference>
<dbReference type="GO" id="GO:0140359">
    <property type="term" value="F:ABC-type transporter activity"/>
    <property type="evidence" value="ECO:0007669"/>
    <property type="project" value="InterPro"/>
</dbReference>
<name>A0A7R8ZB93_TIMDO</name>
<evidence type="ECO:0000256" key="2">
    <source>
        <dbReference type="ARBA" id="ARBA00005814"/>
    </source>
</evidence>
<dbReference type="Gene3D" id="3.40.50.300">
    <property type="entry name" value="P-loop containing nucleotide triphosphate hydrolases"/>
    <property type="match status" value="1"/>
</dbReference>
<sequence>MVWKNPVEGVDDCGVFDVEVCAVEVDFNGIAYPGELLAIMGSSGAGKTTLLNTLMFKSSPNVIVSGYTALNGFPVSSGTLSSLSAYVQQDDLFIGTLTVREHLVFQALVRMDRHIPYRKRMQRVEQVIAELALSNCRDTTIGIPGRIKGLSGGEMKRLSFASEVLTDPPLMFCDEPTSGLDSFMAQNVVSVMKAMAKKGKTVVSTIHQPSSEVFSLFDKVLLMAEGCVAFLGSTDEACTFFKQLGAPCPRNYNPSDYFIELLAVIPTREDSCKQTIELICDNFKNSEIGLKIHHDTEPRTDLQRDAYIHDECVDQIIAISCNVCQPHIPRSTVTSMRFHTSQRPNGFCPRCGTRGERFKQAVIYINAIPRNTMEFVEDKLEKFVGNFVVLNRTEWKELGNYKSVISKFFINIQPPQNISLISHKISLKRMYGDHMVVISEKQDAELKRVAYLTPSCACLCDVWDLIDVMFNRLNM</sequence>
<dbReference type="InterPro" id="IPR043926">
    <property type="entry name" value="ABCG_dom"/>
</dbReference>
<dbReference type="GO" id="GO:0005886">
    <property type="term" value="C:plasma membrane"/>
    <property type="evidence" value="ECO:0007669"/>
    <property type="project" value="TreeGrafter"/>
</dbReference>
<proteinExistence type="inferred from homology"/>
<dbReference type="InterPro" id="IPR017871">
    <property type="entry name" value="ABC_transporter-like_CS"/>
</dbReference>
<dbReference type="SUPFAM" id="SSF52540">
    <property type="entry name" value="P-loop containing nucleoside triphosphate hydrolases"/>
    <property type="match status" value="1"/>
</dbReference>
<dbReference type="InterPro" id="IPR003593">
    <property type="entry name" value="AAA+_ATPase"/>
</dbReference>
<dbReference type="PROSITE" id="PS00211">
    <property type="entry name" value="ABC_TRANSPORTER_1"/>
    <property type="match status" value="1"/>
</dbReference>
<evidence type="ECO:0000256" key="3">
    <source>
        <dbReference type="ARBA" id="ARBA00022448"/>
    </source>
</evidence>
<feature type="domain" description="ABC transporter" evidence="10">
    <location>
        <begin position="7"/>
        <end position="250"/>
    </location>
</feature>
<evidence type="ECO:0000256" key="1">
    <source>
        <dbReference type="ARBA" id="ARBA00004141"/>
    </source>
</evidence>
<dbReference type="InterPro" id="IPR050352">
    <property type="entry name" value="ABCG_transporters"/>
</dbReference>
<organism evidence="11">
    <name type="scientific">Timema douglasi</name>
    <name type="common">Walking stick</name>
    <dbReference type="NCBI Taxonomy" id="61478"/>
    <lineage>
        <taxon>Eukaryota</taxon>
        <taxon>Metazoa</taxon>
        <taxon>Ecdysozoa</taxon>
        <taxon>Arthropoda</taxon>
        <taxon>Hexapoda</taxon>
        <taxon>Insecta</taxon>
        <taxon>Pterygota</taxon>
        <taxon>Neoptera</taxon>
        <taxon>Polyneoptera</taxon>
        <taxon>Phasmatodea</taxon>
        <taxon>Timematodea</taxon>
        <taxon>Timematoidea</taxon>
        <taxon>Timematidae</taxon>
        <taxon>Timema</taxon>
    </lineage>
</organism>
<gene>
    <name evidence="11" type="ORF">TDIB3V08_LOCUS9359</name>
</gene>
<dbReference type="GO" id="GO:0005524">
    <property type="term" value="F:ATP binding"/>
    <property type="evidence" value="ECO:0007669"/>
    <property type="project" value="UniProtKB-KW"/>
</dbReference>
<dbReference type="SMART" id="SM00382">
    <property type="entry name" value="AAA"/>
    <property type="match status" value="1"/>
</dbReference>
<accession>A0A7R8ZB93</accession>
<keyword evidence="3" id="KW-0813">Transport</keyword>
<dbReference type="GO" id="GO:0016887">
    <property type="term" value="F:ATP hydrolysis activity"/>
    <property type="evidence" value="ECO:0007669"/>
    <property type="project" value="InterPro"/>
</dbReference>
<keyword evidence="5" id="KW-0547">Nucleotide-binding</keyword>
<keyword evidence="8" id="KW-0472">Membrane</keyword>
<dbReference type="Pfam" id="PF00005">
    <property type="entry name" value="ABC_tran"/>
    <property type="match status" value="1"/>
</dbReference>
<evidence type="ECO:0000256" key="6">
    <source>
        <dbReference type="ARBA" id="ARBA00022840"/>
    </source>
</evidence>
<protein>
    <recommendedName>
        <fullName evidence="9">Protein white</fullName>
    </recommendedName>
</protein>
<evidence type="ECO:0000256" key="5">
    <source>
        <dbReference type="ARBA" id="ARBA00022741"/>
    </source>
</evidence>
<evidence type="ECO:0000256" key="9">
    <source>
        <dbReference type="ARBA" id="ARBA00039188"/>
    </source>
</evidence>
<evidence type="ECO:0000256" key="8">
    <source>
        <dbReference type="ARBA" id="ARBA00023136"/>
    </source>
</evidence>
<evidence type="ECO:0000256" key="7">
    <source>
        <dbReference type="ARBA" id="ARBA00022989"/>
    </source>
</evidence>
<reference evidence="11" key="1">
    <citation type="submission" date="2020-11" db="EMBL/GenBank/DDBJ databases">
        <authorList>
            <person name="Tran Van P."/>
        </authorList>
    </citation>
    <scope>NUCLEOTIDE SEQUENCE</scope>
</reference>
<keyword evidence="7" id="KW-1133">Transmembrane helix</keyword>
<dbReference type="PANTHER" id="PTHR48041">
    <property type="entry name" value="ABC TRANSPORTER G FAMILY MEMBER 28"/>
    <property type="match status" value="1"/>
</dbReference>
<dbReference type="PANTHER" id="PTHR48041:SF129">
    <property type="entry name" value="PROTEIN WHITE"/>
    <property type="match status" value="1"/>
</dbReference>
<dbReference type="EMBL" id="OA570289">
    <property type="protein sequence ID" value="CAD7203185.1"/>
    <property type="molecule type" value="Genomic_DNA"/>
</dbReference>
<comment type="similarity">
    <text evidence="2">Belongs to the ABC transporter superfamily. ABCG family. Eye pigment precursor importer (TC 3.A.1.204) subfamily.</text>
</comment>
<evidence type="ECO:0000256" key="4">
    <source>
        <dbReference type="ARBA" id="ARBA00022692"/>
    </source>
</evidence>
<dbReference type="Pfam" id="PF19055">
    <property type="entry name" value="ABC2_membrane_7"/>
    <property type="match status" value="1"/>
</dbReference>